<feature type="signal peptide" evidence="1">
    <location>
        <begin position="1"/>
        <end position="19"/>
    </location>
</feature>
<evidence type="ECO:0000313" key="3">
    <source>
        <dbReference type="Proteomes" id="UP001290861"/>
    </source>
</evidence>
<organism evidence="2 3">
    <name type="scientific">Pontiella agarivorans</name>
    <dbReference type="NCBI Taxonomy" id="3038953"/>
    <lineage>
        <taxon>Bacteria</taxon>
        <taxon>Pseudomonadati</taxon>
        <taxon>Kiritimatiellota</taxon>
        <taxon>Kiritimatiellia</taxon>
        <taxon>Kiritimatiellales</taxon>
        <taxon>Pontiellaceae</taxon>
        <taxon>Pontiella</taxon>
    </lineage>
</organism>
<keyword evidence="1" id="KW-0732">Signal</keyword>
<dbReference type="RefSeq" id="WP_322607931.1">
    <property type="nucleotide sequence ID" value="NZ_JARVCO010000007.1"/>
</dbReference>
<dbReference type="Proteomes" id="UP001290861">
    <property type="component" value="Unassembled WGS sequence"/>
</dbReference>
<proteinExistence type="predicted"/>
<protein>
    <submittedName>
        <fullName evidence="2">Uncharacterized protein</fullName>
    </submittedName>
</protein>
<accession>A0ABU5MVD9</accession>
<sequence>MKRFTAILILICISSNSFALFGMEKKYQHDADIYRLNHMKYYGELIEEYHKKTGKYPLQGESKTQHYVLIAAPHQQKYAKGTPEQFDVTDVEKFRSVLEKGLERKVDFKFDPQKVPNGAPNFYIYMIEGDSFFFAVHLNRERSFTNPLGKNYHKLEITNETPNRRGLWKHKDLLKNEDFQKAASEEPYKRGWMDQLEEKYK</sequence>
<evidence type="ECO:0000313" key="2">
    <source>
        <dbReference type="EMBL" id="MDZ8118132.1"/>
    </source>
</evidence>
<gene>
    <name evidence="2" type="ORF">P9H32_05770</name>
</gene>
<feature type="chain" id="PRO_5045136519" evidence="1">
    <location>
        <begin position="20"/>
        <end position="201"/>
    </location>
</feature>
<reference evidence="2 3" key="1">
    <citation type="journal article" date="2024" name="Appl. Environ. Microbiol.">
        <title>Pontiella agarivorans sp. nov., a novel marine anaerobic bacterium capable of degrading macroalgal polysaccharides and fixing nitrogen.</title>
        <authorList>
            <person name="Liu N."/>
            <person name="Kivenson V."/>
            <person name="Peng X."/>
            <person name="Cui Z."/>
            <person name="Lankiewicz T.S."/>
            <person name="Gosselin K.M."/>
            <person name="English C.J."/>
            <person name="Blair E.M."/>
            <person name="O'Malley M.A."/>
            <person name="Valentine D.L."/>
        </authorList>
    </citation>
    <scope>NUCLEOTIDE SEQUENCE [LARGE SCALE GENOMIC DNA]</scope>
    <source>
        <strain evidence="2 3">NLcol2</strain>
    </source>
</reference>
<name>A0ABU5MVD9_9BACT</name>
<keyword evidence="3" id="KW-1185">Reference proteome</keyword>
<evidence type="ECO:0000256" key="1">
    <source>
        <dbReference type="SAM" id="SignalP"/>
    </source>
</evidence>
<comment type="caution">
    <text evidence="2">The sequence shown here is derived from an EMBL/GenBank/DDBJ whole genome shotgun (WGS) entry which is preliminary data.</text>
</comment>
<dbReference type="EMBL" id="JARVCO010000007">
    <property type="protein sequence ID" value="MDZ8118132.1"/>
    <property type="molecule type" value="Genomic_DNA"/>
</dbReference>